<keyword evidence="3" id="KW-1185">Reference proteome</keyword>
<accession>A0A1R3JUP9</accession>
<evidence type="ECO:0000256" key="1">
    <source>
        <dbReference type="SAM" id="MobiDB-lite"/>
    </source>
</evidence>
<feature type="region of interest" description="Disordered" evidence="1">
    <location>
        <begin position="1"/>
        <end position="23"/>
    </location>
</feature>
<organism evidence="2 3">
    <name type="scientific">Corchorus capsularis</name>
    <name type="common">Jute</name>
    <dbReference type="NCBI Taxonomy" id="210143"/>
    <lineage>
        <taxon>Eukaryota</taxon>
        <taxon>Viridiplantae</taxon>
        <taxon>Streptophyta</taxon>
        <taxon>Embryophyta</taxon>
        <taxon>Tracheophyta</taxon>
        <taxon>Spermatophyta</taxon>
        <taxon>Magnoliopsida</taxon>
        <taxon>eudicotyledons</taxon>
        <taxon>Gunneridae</taxon>
        <taxon>Pentapetalae</taxon>
        <taxon>rosids</taxon>
        <taxon>malvids</taxon>
        <taxon>Malvales</taxon>
        <taxon>Malvaceae</taxon>
        <taxon>Grewioideae</taxon>
        <taxon>Apeibeae</taxon>
        <taxon>Corchorus</taxon>
    </lineage>
</organism>
<comment type="caution">
    <text evidence="2">The sequence shown here is derived from an EMBL/GenBank/DDBJ whole genome shotgun (WGS) entry which is preliminary data.</text>
</comment>
<dbReference type="Gramene" id="OMO98619">
    <property type="protein sequence ID" value="OMO98619"/>
    <property type="gene ID" value="CCACVL1_04147"/>
</dbReference>
<dbReference type="EMBL" id="AWWV01007046">
    <property type="protein sequence ID" value="OMO98619.1"/>
    <property type="molecule type" value="Genomic_DNA"/>
</dbReference>
<proteinExistence type="predicted"/>
<evidence type="ECO:0000313" key="3">
    <source>
        <dbReference type="Proteomes" id="UP000188268"/>
    </source>
</evidence>
<protein>
    <submittedName>
        <fullName evidence="2">Uncharacterized protein</fullName>
    </submittedName>
</protein>
<dbReference type="Proteomes" id="UP000188268">
    <property type="component" value="Unassembled WGS sequence"/>
</dbReference>
<sequence>MATRPVDPEEELQWMSEALPHEA</sequence>
<gene>
    <name evidence="2" type="ORF">CCACVL1_04147</name>
</gene>
<dbReference type="AlphaFoldDB" id="A0A1R3JUP9"/>
<name>A0A1R3JUP9_COCAP</name>
<reference evidence="2 3" key="1">
    <citation type="submission" date="2013-09" db="EMBL/GenBank/DDBJ databases">
        <title>Corchorus capsularis genome sequencing.</title>
        <authorList>
            <person name="Alam M."/>
            <person name="Haque M.S."/>
            <person name="Islam M.S."/>
            <person name="Emdad E.M."/>
            <person name="Islam M.M."/>
            <person name="Ahmed B."/>
            <person name="Halim A."/>
            <person name="Hossen Q.M.M."/>
            <person name="Hossain M.Z."/>
            <person name="Ahmed R."/>
            <person name="Khan M.M."/>
            <person name="Islam R."/>
            <person name="Rashid M.M."/>
            <person name="Khan S.A."/>
            <person name="Rahman M.S."/>
            <person name="Alam M."/>
        </authorList>
    </citation>
    <scope>NUCLEOTIDE SEQUENCE [LARGE SCALE GENOMIC DNA]</scope>
    <source>
        <strain evidence="3">cv. CVL-1</strain>
        <tissue evidence="2">Whole seedling</tissue>
    </source>
</reference>
<evidence type="ECO:0000313" key="2">
    <source>
        <dbReference type="EMBL" id="OMO98619.1"/>
    </source>
</evidence>